<dbReference type="Pfam" id="PF14111">
    <property type="entry name" value="DUF4283"/>
    <property type="match status" value="1"/>
</dbReference>
<protein>
    <recommendedName>
        <fullName evidence="5">CCHC-type domain-containing protein</fullName>
    </recommendedName>
</protein>
<evidence type="ECO:0000313" key="3">
    <source>
        <dbReference type="EnsemblPlants" id="cds.evm.model.06.383"/>
    </source>
</evidence>
<dbReference type="EMBL" id="UZAU01000560">
    <property type="status" value="NOT_ANNOTATED_CDS"/>
    <property type="molecule type" value="Genomic_DNA"/>
</dbReference>
<dbReference type="Pfam" id="PF03732">
    <property type="entry name" value="Retrotrans_gag"/>
    <property type="match status" value="1"/>
</dbReference>
<accession>A0A803PY60</accession>
<keyword evidence="4" id="KW-1185">Reference proteome</keyword>
<dbReference type="PANTHER" id="PTHR31286">
    <property type="entry name" value="GLYCINE-RICH CELL WALL STRUCTURAL PROTEIN 1.8-LIKE"/>
    <property type="match status" value="1"/>
</dbReference>
<dbReference type="Proteomes" id="UP000596661">
    <property type="component" value="Chromosome 6"/>
</dbReference>
<feature type="domain" description="Retrotransposon gag" evidence="1">
    <location>
        <begin position="528"/>
        <end position="603"/>
    </location>
</feature>
<evidence type="ECO:0000313" key="4">
    <source>
        <dbReference type="Proteomes" id="UP000596661"/>
    </source>
</evidence>
<dbReference type="OMA" id="GHNINTY"/>
<dbReference type="AlphaFoldDB" id="A0A803PY60"/>
<dbReference type="InterPro" id="IPR025558">
    <property type="entry name" value="DUF4283"/>
</dbReference>
<evidence type="ECO:0000259" key="1">
    <source>
        <dbReference type="Pfam" id="PF03732"/>
    </source>
</evidence>
<dbReference type="InterPro" id="IPR040256">
    <property type="entry name" value="At4g02000-like"/>
</dbReference>
<organism evidence="3 4">
    <name type="scientific">Cannabis sativa</name>
    <name type="common">Hemp</name>
    <name type="synonym">Marijuana</name>
    <dbReference type="NCBI Taxonomy" id="3483"/>
    <lineage>
        <taxon>Eukaryota</taxon>
        <taxon>Viridiplantae</taxon>
        <taxon>Streptophyta</taxon>
        <taxon>Embryophyta</taxon>
        <taxon>Tracheophyta</taxon>
        <taxon>Spermatophyta</taxon>
        <taxon>Magnoliopsida</taxon>
        <taxon>eudicotyledons</taxon>
        <taxon>Gunneridae</taxon>
        <taxon>Pentapetalae</taxon>
        <taxon>rosids</taxon>
        <taxon>fabids</taxon>
        <taxon>Rosales</taxon>
        <taxon>Cannabaceae</taxon>
        <taxon>Cannabis</taxon>
    </lineage>
</organism>
<dbReference type="Gramene" id="evm.model.06.383">
    <property type="protein sequence ID" value="cds.evm.model.06.383"/>
    <property type="gene ID" value="evm.TU.06.383"/>
</dbReference>
<evidence type="ECO:0000259" key="2">
    <source>
        <dbReference type="Pfam" id="PF14111"/>
    </source>
</evidence>
<reference evidence="3" key="1">
    <citation type="submission" date="2018-11" db="EMBL/GenBank/DDBJ databases">
        <authorList>
            <person name="Grassa J C."/>
        </authorList>
    </citation>
    <scope>NUCLEOTIDE SEQUENCE [LARGE SCALE GENOMIC DNA]</scope>
</reference>
<name>A0A803PY60_CANSA</name>
<dbReference type="EnsemblPlants" id="evm.model.06.383">
    <property type="protein sequence ID" value="cds.evm.model.06.383"/>
    <property type="gene ID" value="evm.TU.06.383"/>
</dbReference>
<dbReference type="PANTHER" id="PTHR31286:SF167">
    <property type="entry name" value="OS09G0268800 PROTEIN"/>
    <property type="match status" value="1"/>
</dbReference>
<proteinExistence type="predicted"/>
<sequence length="608" mass="68370">MTTTIYLSSITMSLLPLPYLFRVRCALLHNCSKFGTMENMLKNLSTKFVLTDKERVVHEIGESSIVTTSTAPHFVVFAFVLTHRKVNEDGFINQMSGLWAFRFPVTINARREGYFLVQFGCSGDMQRILYRQPWHFNNQPIVFYSTPPLSTPATSNFTHIPFWVQVHGLPFLSKTEVMANIIGSIVGEFLEVDDDSLEEGWGPFMRVCVSIDVTQPLLYDTLLKITGLADNLWVILKYEKRPDICHKCGHLGHTYLSCIHFLEAEDVGGDTSLLYGPWMKEDPLPRRDTGMPVSFNNIFTIPPIIASSTNTTSPIATPPMVVTHDTTTNLSFKRQSVQVGCSLCNMLKRCRLQPTTGNPSSNHITTTAIDFEADLANDVQSTHSAEDDDAVLQVFPYYSLHHLDYTHRIIGLSSSGIDHNALDRTLEVIPTTITQTMNDSLLQSFSFEDVYAALRSMGSDKSLGPDGYDSDEETETFHSNILNSQFSQGFKNPHVVQHDITTDHVAHLNNFNTIMGASNVSNNLHCILFPTSLRRDASSWFDKFTNHPITSWEQLSKDVKIQFQVVRDGRLEVHSLTNIKQQPGESLKAYLSRFSAVAAKVRNLNISI</sequence>
<feature type="domain" description="DUF4283" evidence="2">
    <location>
        <begin position="74"/>
        <end position="142"/>
    </location>
</feature>
<dbReference type="InterPro" id="IPR005162">
    <property type="entry name" value="Retrotrans_gag_dom"/>
</dbReference>
<evidence type="ECO:0008006" key="5">
    <source>
        <dbReference type="Google" id="ProtNLM"/>
    </source>
</evidence>
<reference evidence="3" key="2">
    <citation type="submission" date="2021-03" db="UniProtKB">
        <authorList>
            <consortium name="EnsemblPlants"/>
        </authorList>
    </citation>
    <scope>IDENTIFICATION</scope>
</reference>